<evidence type="ECO:0000313" key="2">
    <source>
        <dbReference type="EMBL" id="OAG75402.1"/>
    </source>
</evidence>
<reference evidence="2 3" key="1">
    <citation type="submission" date="2016-03" db="EMBL/GenBank/DDBJ databases">
        <title>Draft genome sequence of Acetobacter malorum CECT 7742, a strain isolated from strawberry vinegar.</title>
        <authorList>
            <person name="Sainz F."/>
            <person name="Mas A."/>
            <person name="Torija M.J."/>
        </authorList>
    </citation>
    <scope>NUCLEOTIDE SEQUENCE [LARGE SCALE GENOMIC DNA]</scope>
    <source>
        <strain evidence="2 3">CECT 7742</strain>
    </source>
</reference>
<evidence type="ECO:0000256" key="1">
    <source>
        <dbReference type="SAM" id="MobiDB-lite"/>
    </source>
</evidence>
<evidence type="ECO:0000313" key="3">
    <source>
        <dbReference type="Proteomes" id="UP000077349"/>
    </source>
</evidence>
<protein>
    <submittedName>
        <fullName evidence="2">Uncharacterized protein</fullName>
    </submittedName>
</protein>
<accession>A0A177G530</accession>
<dbReference type="Proteomes" id="UP000077349">
    <property type="component" value="Unassembled WGS sequence"/>
</dbReference>
<organism evidence="2 3">
    <name type="scientific">Acetobacter malorum</name>
    <dbReference type="NCBI Taxonomy" id="178901"/>
    <lineage>
        <taxon>Bacteria</taxon>
        <taxon>Pseudomonadati</taxon>
        <taxon>Pseudomonadota</taxon>
        <taxon>Alphaproteobacteria</taxon>
        <taxon>Acetobacterales</taxon>
        <taxon>Acetobacteraceae</taxon>
        <taxon>Acetobacter</taxon>
    </lineage>
</organism>
<proteinExistence type="predicted"/>
<name>A0A177G530_9PROT</name>
<dbReference type="EMBL" id="LVHD01000054">
    <property type="protein sequence ID" value="OAG75402.1"/>
    <property type="molecule type" value="Genomic_DNA"/>
</dbReference>
<sequence length="121" mass="12833">MQHGGDADARAQMPGIGGDHHHGLRGSLEQQGVENGLVLKRDVGDPCRQGEDDMEIPDRQQIGLPFGQPCPCGVPLAARTMAVATTVIGNAPVSAVPTGRDMATQGCRATVLYRRHDLELL</sequence>
<comment type="caution">
    <text evidence="2">The sequence shown here is derived from an EMBL/GenBank/DDBJ whole genome shotgun (WGS) entry which is preliminary data.</text>
</comment>
<gene>
    <name evidence="2" type="ORF">Amal_03419</name>
</gene>
<dbReference type="AlphaFoldDB" id="A0A177G530"/>
<feature type="region of interest" description="Disordered" evidence="1">
    <location>
        <begin position="1"/>
        <end position="31"/>
    </location>
</feature>